<dbReference type="Proteomes" id="UP000014115">
    <property type="component" value="Unassembled WGS sequence"/>
</dbReference>
<evidence type="ECO:0000256" key="6">
    <source>
        <dbReference type="ARBA" id="ARBA00032446"/>
    </source>
</evidence>
<evidence type="ECO:0000259" key="7">
    <source>
        <dbReference type="Pfam" id="PF00814"/>
    </source>
</evidence>
<sequence>MTILLAIDTATENCSVALTNGQQYWHDQQEAPREHSQRLLGLVDQCLAEAQLSLRDIDGVVVGAGPGSFTGVRIGIAIAQGLAFSVGVPVLAVPTLTAMAYRAAQSYPNSDIIAAIDARMSEIYLARFQSDAAGQLIETLAPCVCAPTALADVSADSVAVGSAWPVYAAQLDPQRVTQQTEIRLPRALDMLQYAQLSWPRHSVEAIHLEPLYVRNEVTWKKLPGRG</sequence>
<dbReference type="CDD" id="cd24032">
    <property type="entry name" value="ASKHA_NBD_TsaB"/>
    <property type="match status" value="1"/>
</dbReference>
<comment type="caution">
    <text evidence="8">The sequence shown here is derived from an EMBL/GenBank/DDBJ whole genome shotgun (WGS) entry which is preliminary data.</text>
</comment>
<organism evidence="8 9">
    <name type="scientific">Idiomarina xiamenensis 10-D-4</name>
    <dbReference type="NCBI Taxonomy" id="740709"/>
    <lineage>
        <taxon>Bacteria</taxon>
        <taxon>Pseudomonadati</taxon>
        <taxon>Pseudomonadota</taxon>
        <taxon>Gammaproteobacteria</taxon>
        <taxon>Alteromonadales</taxon>
        <taxon>Idiomarinaceae</taxon>
        <taxon>Idiomarina</taxon>
    </lineage>
</organism>
<evidence type="ECO:0000256" key="2">
    <source>
        <dbReference type="ARBA" id="ARBA00010493"/>
    </source>
</evidence>
<keyword evidence="9" id="KW-1185">Reference proteome</keyword>
<keyword evidence="4" id="KW-0963">Cytoplasm</keyword>
<evidence type="ECO:0000256" key="3">
    <source>
        <dbReference type="ARBA" id="ARBA00019012"/>
    </source>
</evidence>
<dbReference type="OrthoDB" id="9809995at2"/>
<dbReference type="InterPro" id="IPR000905">
    <property type="entry name" value="Gcp-like_dom"/>
</dbReference>
<dbReference type="PANTHER" id="PTHR11735">
    <property type="entry name" value="TRNA N6-ADENOSINE THREONYLCARBAMOYLTRANSFERASE"/>
    <property type="match status" value="1"/>
</dbReference>
<evidence type="ECO:0000256" key="4">
    <source>
        <dbReference type="ARBA" id="ARBA00022490"/>
    </source>
</evidence>
<dbReference type="InterPro" id="IPR022496">
    <property type="entry name" value="T6A_TsaB"/>
</dbReference>
<dbReference type="SUPFAM" id="SSF53067">
    <property type="entry name" value="Actin-like ATPase domain"/>
    <property type="match status" value="2"/>
</dbReference>
<dbReference type="STRING" id="740709.A10D4_09484"/>
<dbReference type="RefSeq" id="WP_008489183.1">
    <property type="nucleotide sequence ID" value="NZ_AMRG01000011.1"/>
</dbReference>
<dbReference type="FunFam" id="3.30.420.40:FF:000097">
    <property type="entry name" value="tRNA threonylcarbamoyladenosine biosynthesis protein TsaB"/>
    <property type="match status" value="1"/>
</dbReference>
<dbReference type="EMBL" id="AMRG01000011">
    <property type="protein sequence ID" value="EKE82826.1"/>
    <property type="molecule type" value="Genomic_DNA"/>
</dbReference>
<dbReference type="PATRIC" id="fig|740709.3.peg.1920"/>
<evidence type="ECO:0000313" key="9">
    <source>
        <dbReference type="Proteomes" id="UP000014115"/>
    </source>
</evidence>
<comment type="subcellular location">
    <subcellularLocation>
        <location evidence="1">Cytoplasm</location>
    </subcellularLocation>
</comment>
<name>K2JHJ0_9GAMM</name>
<dbReference type="AlphaFoldDB" id="K2JHJ0"/>
<dbReference type="GO" id="GO:0002949">
    <property type="term" value="P:tRNA threonylcarbamoyladenosine modification"/>
    <property type="evidence" value="ECO:0007669"/>
    <property type="project" value="InterPro"/>
</dbReference>
<dbReference type="Pfam" id="PF00814">
    <property type="entry name" value="TsaD"/>
    <property type="match status" value="1"/>
</dbReference>
<evidence type="ECO:0000313" key="8">
    <source>
        <dbReference type="EMBL" id="EKE82826.1"/>
    </source>
</evidence>
<dbReference type="NCBIfam" id="TIGR03725">
    <property type="entry name" value="T6A_YeaZ"/>
    <property type="match status" value="1"/>
</dbReference>
<comment type="similarity">
    <text evidence="2">Belongs to the KAE1 / TsaD family. TsaB subfamily.</text>
</comment>
<dbReference type="InterPro" id="IPR043129">
    <property type="entry name" value="ATPase_NBD"/>
</dbReference>
<dbReference type="PANTHER" id="PTHR11735:SF11">
    <property type="entry name" value="TRNA THREONYLCARBAMOYLADENOSINE BIOSYNTHESIS PROTEIN TSAB"/>
    <property type="match status" value="1"/>
</dbReference>
<feature type="domain" description="Gcp-like" evidence="7">
    <location>
        <begin position="30"/>
        <end position="152"/>
    </location>
</feature>
<gene>
    <name evidence="8" type="ORF">A10D4_09484</name>
</gene>
<protein>
    <recommendedName>
        <fullName evidence="3">tRNA threonylcarbamoyladenosine biosynthesis protein TsaB</fullName>
    </recommendedName>
    <alternativeName>
        <fullName evidence="6">t(6)A37 threonylcarbamoyladenosine biosynthesis protein TsaB</fullName>
    </alternativeName>
</protein>
<evidence type="ECO:0000256" key="5">
    <source>
        <dbReference type="ARBA" id="ARBA00022694"/>
    </source>
</evidence>
<dbReference type="eggNOG" id="COG1214">
    <property type="taxonomic scope" value="Bacteria"/>
</dbReference>
<accession>K2JHJ0</accession>
<evidence type="ECO:0000256" key="1">
    <source>
        <dbReference type="ARBA" id="ARBA00004496"/>
    </source>
</evidence>
<dbReference type="Gene3D" id="3.30.420.40">
    <property type="match status" value="2"/>
</dbReference>
<proteinExistence type="inferred from homology"/>
<reference evidence="8 9" key="1">
    <citation type="journal article" date="2012" name="J. Bacteriol.">
        <title>Genome Sequence of Idiomarina xiamenensis Type Strain 10-D-4.</title>
        <authorList>
            <person name="Lai Q."/>
            <person name="Wang L."/>
            <person name="Wang W."/>
            <person name="Shao Z."/>
        </authorList>
    </citation>
    <scope>NUCLEOTIDE SEQUENCE [LARGE SCALE GENOMIC DNA]</scope>
    <source>
        <strain evidence="8 9">10-D-4</strain>
    </source>
</reference>
<keyword evidence="5" id="KW-0819">tRNA processing</keyword>
<dbReference type="GO" id="GO:0005829">
    <property type="term" value="C:cytosol"/>
    <property type="evidence" value="ECO:0007669"/>
    <property type="project" value="TreeGrafter"/>
</dbReference>